<proteinExistence type="predicted"/>
<dbReference type="InterPro" id="IPR017850">
    <property type="entry name" value="Alkaline_phosphatase_core_sf"/>
</dbReference>
<accession>A0AAJ6BFH8</accession>
<dbReference type="PROSITE" id="PS51257">
    <property type="entry name" value="PROKAR_LIPOPROTEIN"/>
    <property type="match status" value="1"/>
</dbReference>
<keyword evidence="1" id="KW-0732">Signal</keyword>
<dbReference type="PROSITE" id="PS51820">
    <property type="entry name" value="PA14"/>
    <property type="match status" value="1"/>
</dbReference>
<evidence type="ECO:0000313" key="3">
    <source>
        <dbReference type="EMBL" id="WEK34297.1"/>
    </source>
</evidence>
<dbReference type="PANTHER" id="PTHR10151:SF120">
    <property type="entry name" value="BIS(5'-ADENOSYL)-TRIPHOSPHATASE"/>
    <property type="match status" value="1"/>
</dbReference>
<feature type="domain" description="PA14" evidence="2">
    <location>
        <begin position="407"/>
        <end position="551"/>
    </location>
</feature>
<dbReference type="SMART" id="SM00758">
    <property type="entry name" value="PA14"/>
    <property type="match status" value="1"/>
</dbReference>
<dbReference type="InterPro" id="IPR059177">
    <property type="entry name" value="GH29D-like_dom"/>
</dbReference>
<gene>
    <name evidence="3" type="ORF">P0Y53_17565</name>
</gene>
<organism evidence="3 4">
    <name type="scientific">Candidatus Pseudobacter hemicellulosilyticus</name>
    <dbReference type="NCBI Taxonomy" id="3121375"/>
    <lineage>
        <taxon>Bacteria</taxon>
        <taxon>Pseudomonadati</taxon>
        <taxon>Bacteroidota</taxon>
        <taxon>Chitinophagia</taxon>
        <taxon>Chitinophagales</taxon>
        <taxon>Chitinophagaceae</taxon>
        <taxon>Pseudobacter</taxon>
    </lineage>
</organism>
<evidence type="ECO:0000313" key="4">
    <source>
        <dbReference type="Proteomes" id="UP001220610"/>
    </source>
</evidence>
<dbReference type="SUPFAM" id="SSF53649">
    <property type="entry name" value="Alkaline phosphatase-like"/>
    <property type="match status" value="1"/>
</dbReference>
<protein>
    <submittedName>
        <fullName evidence="3">Alkaline phosphatase family protein</fullName>
    </submittedName>
</protein>
<dbReference type="Pfam" id="PF07691">
    <property type="entry name" value="PA14"/>
    <property type="match status" value="1"/>
</dbReference>
<evidence type="ECO:0000259" key="2">
    <source>
        <dbReference type="PROSITE" id="PS51820"/>
    </source>
</evidence>
<dbReference type="InterPro" id="IPR011658">
    <property type="entry name" value="PA14_dom"/>
</dbReference>
<dbReference type="PANTHER" id="PTHR10151">
    <property type="entry name" value="ECTONUCLEOTIDE PYROPHOSPHATASE/PHOSPHODIESTERASE"/>
    <property type="match status" value="1"/>
</dbReference>
<sequence>MNRILTGLSAAMLAGTLFSCSAPADKTPAGIKHLVVIGIDGLSVSGLQKAGARVMDSLTRTGSLSPHVRTVLPSSSSANWASMLMGAGPEQHGVTNNDWRLDDHTLEPVVSGKENRFPGIFGIIREQLPAAETGSIYQWDGFGNLYDHKDVSFDQTISAMDSTAIASASYIADKKPLFTWVHLDDVDGAGHHYGHGTPEYFASVRKADSCVGLIIDGIRKAGILEETLVIITSDHGGLGLGHGGHSLEEMTVPRIYSGAGIKKGYTVQLQEYQYDLASTIAFALGIKAPYEWIGRPVKAAFTGFEEPANSWKGIQLTAAPVIYPDAAGSQRAGTRFTDSTTVRMEAADGSQSPVYYTLDGTAPSPGSSQYTSPFILRHTAVIKARTINADSSVSAIATAYFRQAPADGQHGVTIRFYTGNNWNRLPDFSKLTPKASLQHPEIDIPFDQVKQLKAPDNSCFGLVYEAMLQIDQAGEYSFYTRSDDGSRLFIDGIPVVDNDGDHGILETTGSIRLTAGRHAIRVEFLNAGGGYWLDTYYKGPGLAKQIIPADKLFIR</sequence>
<dbReference type="EMBL" id="CP119311">
    <property type="protein sequence ID" value="WEK34297.1"/>
    <property type="molecule type" value="Genomic_DNA"/>
</dbReference>
<evidence type="ECO:0000256" key="1">
    <source>
        <dbReference type="SAM" id="SignalP"/>
    </source>
</evidence>
<dbReference type="Pfam" id="PF01663">
    <property type="entry name" value="Phosphodiest"/>
    <property type="match status" value="1"/>
</dbReference>
<dbReference type="CDD" id="cd00016">
    <property type="entry name" value="ALP_like"/>
    <property type="match status" value="1"/>
</dbReference>
<dbReference type="Pfam" id="PF13290">
    <property type="entry name" value="CHB_HEX_C_1"/>
    <property type="match status" value="1"/>
</dbReference>
<name>A0AAJ6BFH8_9BACT</name>
<feature type="chain" id="PRO_5042487418" evidence="1">
    <location>
        <begin position="25"/>
        <end position="555"/>
    </location>
</feature>
<dbReference type="InterPro" id="IPR037524">
    <property type="entry name" value="PA14/GLEYA"/>
</dbReference>
<dbReference type="Gene3D" id="3.90.182.10">
    <property type="entry name" value="Toxin - Anthrax Protective Antigen,domain 1"/>
    <property type="match status" value="1"/>
</dbReference>
<reference evidence="3" key="1">
    <citation type="submission" date="2023-03" db="EMBL/GenBank/DDBJ databases">
        <title>Andean soil-derived lignocellulolytic bacterial consortium as a source of novel taxa and putative plastic-active enzymes.</title>
        <authorList>
            <person name="Diaz-Garcia L."/>
            <person name="Chuvochina M."/>
            <person name="Feuerriegel G."/>
            <person name="Bunk B."/>
            <person name="Sproer C."/>
            <person name="Streit W.R."/>
            <person name="Rodriguez L.M."/>
            <person name="Overmann J."/>
            <person name="Jimenez D.J."/>
        </authorList>
    </citation>
    <scope>NUCLEOTIDE SEQUENCE</scope>
    <source>
        <strain evidence="3">MAG 7</strain>
    </source>
</reference>
<dbReference type="GO" id="GO:0016787">
    <property type="term" value="F:hydrolase activity"/>
    <property type="evidence" value="ECO:0007669"/>
    <property type="project" value="UniProtKB-ARBA"/>
</dbReference>
<dbReference type="AlphaFoldDB" id="A0AAJ6BFH8"/>
<dbReference type="InterPro" id="IPR002591">
    <property type="entry name" value="Phosphodiest/P_Trfase"/>
</dbReference>
<feature type="signal peptide" evidence="1">
    <location>
        <begin position="1"/>
        <end position="24"/>
    </location>
</feature>
<dbReference type="Gene3D" id="3.40.720.10">
    <property type="entry name" value="Alkaline Phosphatase, subunit A"/>
    <property type="match status" value="2"/>
</dbReference>
<dbReference type="Proteomes" id="UP001220610">
    <property type="component" value="Chromosome"/>
</dbReference>
<dbReference type="SUPFAM" id="SSF56988">
    <property type="entry name" value="Anthrax protective antigen"/>
    <property type="match status" value="1"/>
</dbReference>